<evidence type="ECO:0000313" key="1">
    <source>
        <dbReference type="EMBL" id="KAL3124875.1"/>
    </source>
</evidence>
<reference evidence="1 2" key="1">
    <citation type="submission" date="2024-10" db="EMBL/GenBank/DDBJ databases">
        <authorList>
            <person name="Kim D."/>
        </authorList>
    </citation>
    <scope>NUCLEOTIDE SEQUENCE [LARGE SCALE GENOMIC DNA]</scope>
    <source>
        <strain evidence="1">BH-2024</strain>
    </source>
</reference>
<protein>
    <submittedName>
        <fullName evidence="1">Uncharacterized protein</fullName>
    </submittedName>
</protein>
<dbReference type="AlphaFoldDB" id="A0ABD2MBH9"/>
<organism evidence="1 2">
    <name type="scientific">Heterodera trifolii</name>
    <dbReference type="NCBI Taxonomy" id="157864"/>
    <lineage>
        <taxon>Eukaryota</taxon>
        <taxon>Metazoa</taxon>
        <taxon>Ecdysozoa</taxon>
        <taxon>Nematoda</taxon>
        <taxon>Chromadorea</taxon>
        <taxon>Rhabditida</taxon>
        <taxon>Tylenchina</taxon>
        <taxon>Tylenchomorpha</taxon>
        <taxon>Tylenchoidea</taxon>
        <taxon>Heteroderidae</taxon>
        <taxon>Heteroderinae</taxon>
        <taxon>Heterodera</taxon>
    </lineage>
</organism>
<evidence type="ECO:0000313" key="2">
    <source>
        <dbReference type="Proteomes" id="UP001620626"/>
    </source>
</evidence>
<name>A0ABD2MBH9_9BILA</name>
<dbReference type="EMBL" id="JBICBT010000059">
    <property type="protein sequence ID" value="KAL3124875.1"/>
    <property type="molecule type" value="Genomic_DNA"/>
</dbReference>
<keyword evidence="2" id="KW-1185">Reference proteome</keyword>
<accession>A0ABD2MBH9</accession>
<sequence length="71" mass="7966">MGVARDFGLLVLNAREFRRAGLNPRWWLARRVNQSATDGLMGRWIDDPNMPSGFFNNSNVSASPLFALRSA</sequence>
<comment type="caution">
    <text evidence="1">The sequence shown here is derived from an EMBL/GenBank/DDBJ whole genome shotgun (WGS) entry which is preliminary data.</text>
</comment>
<gene>
    <name evidence="1" type="ORF">niasHT_001078</name>
</gene>
<proteinExistence type="predicted"/>
<dbReference type="Proteomes" id="UP001620626">
    <property type="component" value="Unassembled WGS sequence"/>
</dbReference>